<feature type="region of interest" description="Disordered" evidence="1">
    <location>
        <begin position="1"/>
        <end position="27"/>
    </location>
</feature>
<dbReference type="EMBL" id="FMCV01000003">
    <property type="protein sequence ID" value="SCE82275.1"/>
    <property type="molecule type" value="Genomic_DNA"/>
</dbReference>
<reference evidence="3" key="1">
    <citation type="submission" date="2016-06" db="EMBL/GenBank/DDBJ databases">
        <authorList>
            <person name="Varghese N."/>
        </authorList>
    </citation>
    <scope>NUCLEOTIDE SEQUENCE [LARGE SCALE GENOMIC DNA]</scope>
    <source>
        <strain evidence="3">DSM 45555</strain>
    </source>
</reference>
<dbReference type="RefSeq" id="WP_091042373.1">
    <property type="nucleotide sequence ID" value="NZ_FMCV01000003.1"/>
</dbReference>
<evidence type="ECO:0000313" key="3">
    <source>
        <dbReference type="Proteomes" id="UP000198551"/>
    </source>
</evidence>
<gene>
    <name evidence="2" type="ORF">GA0070215_103106</name>
</gene>
<evidence type="ECO:0000256" key="1">
    <source>
        <dbReference type="SAM" id="MobiDB-lite"/>
    </source>
</evidence>
<protein>
    <submittedName>
        <fullName evidence="2">Uncharacterized protein</fullName>
    </submittedName>
</protein>
<dbReference type="AlphaFoldDB" id="A0A1C4VF03"/>
<dbReference type="Proteomes" id="UP000198551">
    <property type="component" value="Unassembled WGS sequence"/>
</dbReference>
<accession>A0A1C4VF03</accession>
<keyword evidence="3" id="KW-1185">Reference proteome</keyword>
<name>A0A1C4VF03_9ACTN</name>
<sequence length="86" mass="9426">MLPSRTTPGRAAVRSGQRGAAQPDGPGALRWQMRYRVLDDSDRLVREVTAAYRWFLVSPEAIVAELTAAGFDATPGPMDIVRAEVR</sequence>
<evidence type="ECO:0000313" key="2">
    <source>
        <dbReference type="EMBL" id="SCE82275.1"/>
    </source>
</evidence>
<organism evidence="2 3">
    <name type="scientific">Micromonospora marina</name>
    <dbReference type="NCBI Taxonomy" id="307120"/>
    <lineage>
        <taxon>Bacteria</taxon>
        <taxon>Bacillati</taxon>
        <taxon>Actinomycetota</taxon>
        <taxon>Actinomycetes</taxon>
        <taxon>Micromonosporales</taxon>
        <taxon>Micromonosporaceae</taxon>
        <taxon>Micromonospora</taxon>
    </lineage>
</organism>
<proteinExistence type="predicted"/>